<reference evidence="10" key="1">
    <citation type="journal article" date="2007" name="Proc. Natl. Acad. Sci. U.S.A.">
        <title>Spliced leader RNA trans-splicing in dinoflagellates.</title>
        <authorList>
            <person name="Zhang H."/>
            <person name="Hou Y."/>
            <person name="Miranda L."/>
            <person name="Campbell D.A."/>
            <person name="Sturm N.R."/>
            <person name="Gaasterland T."/>
            <person name="Lin S."/>
        </authorList>
    </citation>
    <scope>NUCLEOTIDE SEQUENCE</scope>
    <source>
        <strain evidence="10">CCMP1975</strain>
    </source>
</reference>
<feature type="compositionally biased region" description="Basic residues" evidence="8">
    <location>
        <begin position="28"/>
        <end position="37"/>
    </location>
</feature>
<keyword evidence="1 7" id="KW-0723">Serine/threonine-protein kinase</keyword>
<dbReference type="GO" id="GO:0005524">
    <property type="term" value="F:ATP binding"/>
    <property type="evidence" value="ECO:0007669"/>
    <property type="project" value="UniProtKB-UniRule"/>
</dbReference>
<dbReference type="InterPro" id="IPR011009">
    <property type="entry name" value="Kinase-like_dom_sf"/>
</dbReference>
<evidence type="ECO:0000256" key="4">
    <source>
        <dbReference type="ARBA" id="ARBA00022777"/>
    </source>
</evidence>
<dbReference type="GO" id="GO:0004674">
    <property type="term" value="F:protein serine/threonine kinase activity"/>
    <property type="evidence" value="ECO:0007669"/>
    <property type="project" value="UniProtKB-KW"/>
</dbReference>
<evidence type="ECO:0000256" key="7">
    <source>
        <dbReference type="RuleBase" id="RU000304"/>
    </source>
</evidence>
<dbReference type="PROSITE" id="PS50011">
    <property type="entry name" value="PROTEIN_KINASE_DOM"/>
    <property type="match status" value="1"/>
</dbReference>
<dbReference type="Gene3D" id="3.30.200.20">
    <property type="entry name" value="Phosphorylase Kinase, domain 1"/>
    <property type="match status" value="1"/>
</dbReference>
<name>A7YXW3_KARVE</name>
<feature type="domain" description="Protein kinase" evidence="9">
    <location>
        <begin position="115"/>
        <end position="447"/>
    </location>
</feature>
<comment type="similarity">
    <text evidence="7">Belongs to the protein kinase superfamily.</text>
</comment>
<evidence type="ECO:0000256" key="6">
    <source>
        <dbReference type="PROSITE-ProRule" id="PRU10141"/>
    </source>
</evidence>
<keyword evidence="3 6" id="KW-0547">Nucleotide-binding</keyword>
<dbReference type="EMBL" id="EF134128">
    <property type="protein sequence ID" value="ABV22242.1"/>
    <property type="molecule type" value="mRNA"/>
</dbReference>
<evidence type="ECO:0000259" key="9">
    <source>
        <dbReference type="PROSITE" id="PS50011"/>
    </source>
</evidence>
<dbReference type="GO" id="GO:0005634">
    <property type="term" value="C:nucleus"/>
    <property type="evidence" value="ECO:0007669"/>
    <property type="project" value="TreeGrafter"/>
</dbReference>
<organism evidence="10">
    <name type="scientific">Karlodinium veneficum</name>
    <name type="common">Dinoflagellate</name>
    <name type="synonym">Karlodinium micrum</name>
    <dbReference type="NCBI Taxonomy" id="407301"/>
    <lineage>
        <taxon>Eukaryota</taxon>
        <taxon>Sar</taxon>
        <taxon>Alveolata</taxon>
        <taxon>Dinophyceae</taxon>
        <taxon>Gymnodiniales</taxon>
        <taxon>Kareniaceae</taxon>
        <taxon>Karlodinium</taxon>
    </lineage>
</organism>
<keyword evidence="5 6" id="KW-0067">ATP-binding</keyword>
<keyword evidence="2" id="KW-0808">Transferase</keyword>
<evidence type="ECO:0000256" key="8">
    <source>
        <dbReference type="SAM" id="MobiDB-lite"/>
    </source>
</evidence>
<evidence type="ECO:0000313" key="10">
    <source>
        <dbReference type="EMBL" id="ABV22242.1"/>
    </source>
</evidence>
<feature type="region of interest" description="Disordered" evidence="8">
    <location>
        <begin position="1"/>
        <end position="73"/>
    </location>
</feature>
<dbReference type="PROSITE" id="PS00107">
    <property type="entry name" value="PROTEIN_KINASE_ATP"/>
    <property type="match status" value="1"/>
</dbReference>
<dbReference type="InterPro" id="IPR017441">
    <property type="entry name" value="Protein_kinase_ATP_BS"/>
</dbReference>
<dbReference type="InterPro" id="IPR051175">
    <property type="entry name" value="CLK_kinases"/>
</dbReference>
<protein>
    <submittedName>
        <fullName evidence="10">Serine/threonine kinase</fullName>
    </submittedName>
</protein>
<dbReference type="SMART" id="SM00220">
    <property type="entry name" value="S_TKc"/>
    <property type="match status" value="1"/>
</dbReference>
<dbReference type="PANTHER" id="PTHR45646:SF11">
    <property type="entry name" value="SERINE_THREONINE-PROTEIN KINASE DOA"/>
    <property type="match status" value="1"/>
</dbReference>
<dbReference type="PANTHER" id="PTHR45646">
    <property type="entry name" value="SERINE/THREONINE-PROTEIN KINASE DOA-RELATED"/>
    <property type="match status" value="1"/>
</dbReference>
<dbReference type="AlphaFoldDB" id="A7YXW3"/>
<accession>A7YXW3</accession>
<dbReference type="InterPro" id="IPR000719">
    <property type="entry name" value="Prot_kinase_dom"/>
</dbReference>
<feature type="binding site" evidence="6">
    <location>
        <position position="144"/>
    </location>
    <ligand>
        <name>ATP</name>
        <dbReference type="ChEBI" id="CHEBI:30616"/>
    </ligand>
</feature>
<dbReference type="PROSITE" id="PS00108">
    <property type="entry name" value="PROTEIN_KINASE_ST"/>
    <property type="match status" value="1"/>
</dbReference>
<dbReference type="Gene3D" id="1.10.510.10">
    <property type="entry name" value="Transferase(Phosphotransferase) domain 1"/>
    <property type="match status" value="1"/>
</dbReference>
<dbReference type="CDD" id="cd14134">
    <property type="entry name" value="PKc_CLK"/>
    <property type="match status" value="1"/>
</dbReference>
<evidence type="ECO:0000256" key="5">
    <source>
        <dbReference type="ARBA" id="ARBA00022840"/>
    </source>
</evidence>
<dbReference type="Pfam" id="PF00069">
    <property type="entry name" value="Pkinase"/>
    <property type="match status" value="1"/>
</dbReference>
<dbReference type="InterPro" id="IPR008271">
    <property type="entry name" value="Ser/Thr_kinase_AS"/>
</dbReference>
<evidence type="ECO:0000256" key="1">
    <source>
        <dbReference type="ARBA" id="ARBA00022527"/>
    </source>
</evidence>
<evidence type="ECO:0000256" key="2">
    <source>
        <dbReference type="ARBA" id="ARBA00022679"/>
    </source>
</evidence>
<evidence type="ECO:0000256" key="3">
    <source>
        <dbReference type="ARBA" id="ARBA00022741"/>
    </source>
</evidence>
<sequence length="453" mass="52111">MSAASQAVERHARQMQKQAPKSDDRADRGKRRSRSRSCRANNGSSHRGAQEAAKSSEDLGGMATPSEKNNSSSYEYYSEYTVTSEENQKQAKKEDKKEDIVHFDWKADMLLDGRYRVLQLLGDGTFGRVLLAMDERRDRQVAIKVIRDVEKYRRCAKREAELLADIREADPDETSRCVHLHGKFLHDGRFFCLVSEVLGASLYDVLKHNRYRGFYMQDIQTIMKECLEALSFLHDKLHMTHTDLKLENVLFAHEAVRPATFPREDKQASSRHRNQQYVRPVRAAIKLIDFGNATYDDDHHSSVINTRQYRGPEVVLQVGWNQRSDLWSMGCILLETYTGELLFRTHANLEHLALMEKIIAPLPQYMFDDASTLAKQECLVEDRGHWELRRSELMSDAAASKKLRTVKPLADLVLHEHRSLVQCAALILRPEPNERPPATEVLKHPFFSAQFSD</sequence>
<dbReference type="SUPFAM" id="SSF56112">
    <property type="entry name" value="Protein kinase-like (PK-like)"/>
    <property type="match status" value="1"/>
</dbReference>
<proteinExistence type="evidence at transcript level"/>
<keyword evidence="4 10" id="KW-0418">Kinase</keyword>